<feature type="compositionally biased region" description="Polar residues" evidence="1">
    <location>
        <begin position="1167"/>
        <end position="1176"/>
    </location>
</feature>
<dbReference type="VEuPathDB" id="FungiDB:PTTG_06759"/>
<dbReference type="Proteomes" id="UP000005240">
    <property type="component" value="Unassembled WGS sequence"/>
</dbReference>
<reference evidence="2" key="2">
    <citation type="submission" date="2016-05" db="EMBL/GenBank/DDBJ databases">
        <title>Comparative analysis highlights variable genome content of wheat rusts and divergence of the mating loci.</title>
        <authorList>
            <person name="Cuomo C.A."/>
            <person name="Bakkeren G."/>
            <person name="Szabo L."/>
            <person name="Khalil H."/>
            <person name="Joly D."/>
            <person name="Goldberg J."/>
            <person name="Young S."/>
            <person name="Zeng Q."/>
            <person name="Fellers J."/>
        </authorList>
    </citation>
    <scope>NUCLEOTIDE SEQUENCE [LARGE SCALE GENOMIC DNA]</scope>
    <source>
        <strain evidence="2">1-1 BBBD Race 1</strain>
    </source>
</reference>
<name>A0A180GKM0_PUCT1</name>
<reference evidence="3" key="4">
    <citation type="submission" date="2025-05" db="UniProtKB">
        <authorList>
            <consortium name="EnsemblFungi"/>
        </authorList>
    </citation>
    <scope>IDENTIFICATION</scope>
    <source>
        <strain evidence="3">isolate 1-1 / race 1 (BBBD)</strain>
    </source>
</reference>
<accession>A0A180GKM0</accession>
<feature type="region of interest" description="Disordered" evidence="1">
    <location>
        <begin position="1024"/>
        <end position="1281"/>
    </location>
</feature>
<feature type="region of interest" description="Disordered" evidence="1">
    <location>
        <begin position="823"/>
        <end position="851"/>
    </location>
</feature>
<feature type="compositionally biased region" description="Basic residues" evidence="1">
    <location>
        <begin position="1240"/>
        <end position="1249"/>
    </location>
</feature>
<dbReference type="STRING" id="630390.A0A180GKM0"/>
<dbReference type="OrthoDB" id="3046222at2759"/>
<sequence length="1281" mass="143794">MGDSENTGSLDNEDNDNHSSTPTEFVKWQFPDNFSSVETYIDHNCILDSQGYPIYPNCQTTFVKTPDMNITNFGTVGYTRTSGTKRCTDERWKVLCFYCLGAMVCDQDECKWAGSPLTAPGAIRKYLQSNPKCPGSAGRCPGKVKWLEFPKGPSGTACRVDKHVETGWAVICHRGFHNHPWPEAKKPNKISKDKLKTTIKNNPTVGALKLKIGDAQALDRTESSVTTIHPSLVNADRLRYLQRNILRELNIAPDKLGGGVGDKVFLDLFQLGWRGLAIVACLYLEDNEYFSFQSKWMASQILARDECNEVYQGGLISDVTYWFFENGYLLKTSMFCVELGQWIPVLLSWIQGLLTNFYHNHFLVLLQQIVKGLDTPRDRAILARQVVDFSKAQRDGFVSAYMEAFGSTDEQNAVLALKGCRQHFRAQVTHVRRNRSIISSDQESKFQRRCLELTEEAKDDGPTHDEQMDQLRRLFLKARRWLDWWAMSDIKAMLFPSRRPLEEDLPEDNTKPLPETTNAIESMHQLYYSISEGKKCILLGMIELHSFMSYLEDDYKAVMRGVPVEYGSQTKMQADVSQSMGWVKPRKRKFENDGRPPDTTDTLLGDKKTKNTGGQPKKSPNVYRNKYSTYQSHSASQVDHLKNQCWLAAALESLFALYSPLWLRNCKGKGQSLFENLVRHFNAWATHNLTEKGRLRSTLTNGQTKLFTVANKRLGANFVPGEYASCNYFLEIALDPQRNSAKALKGLFELQEDQTFNCKLNDRNTIDPQVRNQSRSISVINIRKPMFMTNNIPDYDIEKLMNLWTTTGLAGKSGLTCKCPILGPNSTKTQPKPEKLRKNKKSKKHIANESDEDEPLIARVYESNELHHIMDETSRLVFKNGEAPLHLYFFVDVTTLPDGREKQEFLASTNWPFKLNLHGASYTLFLRGFYGRKHYWCKVLRTGRAGTTGIWLHNDMQNNGIARLVNPDAASISGKAPMTSWLMYSRTWTPIEEEFKLFNVGTGTDGATESGGIQLGTLPEMNEVADLSGGHSCSNQQGNSSEDESSSNKDDSESDESRANHSSCTSSALSQDERAWSDMSSKLPSPLPSFRPDSPVKITDTLHNPPPKKPSQSKICPTNDWPPNLNPTKVGTVKIVSKDSEPPRKKFCPTKVVKPTSAKPQPLIGSQLKNRASLLQQPPALLKESSPQAPSTLDSNGSSTSKPRPGVMKLTLKLRPAPDQPEPSPDQPEVPTVPAAPKVLLKKRGRPKKSATAPANASRSVIPTSQTSTRRSSQTITKSLV</sequence>
<feature type="compositionally biased region" description="Polar residues" evidence="1">
    <location>
        <begin position="1253"/>
        <end position="1263"/>
    </location>
</feature>
<protein>
    <recommendedName>
        <fullName evidence="5">GCM domain-containing protein</fullName>
    </recommendedName>
</protein>
<feature type="compositionally biased region" description="Basic and acidic residues" evidence="1">
    <location>
        <begin position="1046"/>
        <end position="1059"/>
    </location>
</feature>
<reference evidence="2" key="1">
    <citation type="submission" date="2009-11" db="EMBL/GenBank/DDBJ databases">
        <authorList>
            <consortium name="The Broad Institute Genome Sequencing Platform"/>
            <person name="Ward D."/>
            <person name="Feldgarden M."/>
            <person name="Earl A."/>
            <person name="Young S.K."/>
            <person name="Zeng Q."/>
            <person name="Koehrsen M."/>
            <person name="Alvarado L."/>
            <person name="Berlin A."/>
            <person name="Bochicchio J."/>
            <person name="Borenstein D."/>
            <person name="Chapman S.B."/>
            <person name="Chen Z."/>
            <person name="Engels R."/>
            <person name="Freedman E."/>
            <person name="Gellesch M."/>
            <person name="Goldberg J."/>
            <person name="Griggs A."/>
            <person name="Gujja S."/>
            <person name="Heilman E."/>
            <person name="Heiman D."/>
            <person name="Hepburn T."/>
            <person name="Howarth C."/>
            <person name="Jen D."/>
            <person name="Larson L."/>
            <person name="Lewis B."/>
            <person name="Mehta T."/>
            <person name="Park D."/>
            <person name="Pearson M."/>
            <person name="Roberts A."/>
            <person name="Saif S."/>
            <person name="Shea T."/>
            <person name="Shenoy N."/>
            <person name="Sisk P."/>
            <person name="Stolte C."/>
            <person name="Sykes S."/>
            <person name="Thomson T."/>
            <person name="Walk T."/>
            <person name="White J."/>
            <person name="Yandava C."/>
            <person name="Izard J."/>
            <person name="Baranova O.V."/>
            <person name="Blanton J.M."/>
            <person name="Tanner A.C."/>
            <person name="Dewhirst F.E."/>
            <person name="Haas B."/>
            <person name="Nusbaum C."/>
            <person name="Birren B."/>
        </authorList>
    </citation>
    <scope>NUCLEOTIDE SEQUENCE [LARGE SCALE GENOMIC DNA]</scope>
    <source>
        <strain evidence="2">1-1 BBBD Race 1</strain>
    </source>
</reference>
<dbReference type="EnsemblFungi" id="PTTG_06759-t43_1">
    <property type="protein sequence ID" value="PTTG_06759-t43_1-p1"/>
    <property type="gene ID" value="PTTG_06759"/>
</dbReference>
<evidence type="ECO:0000313" key="2">
    <source>
        <dbReference type="EMBL" id="OAV93094.1"/>
    </source>
</evidence>
<feature type="compositionally biased region" description="Polar residues" evidence="1">
    <location>
        <begin position="1"/>
        <end position="10"/>
    </location>
</feature>
<reference evidence="3 4" key="3">
    <citation type="journal article" date="2017" name="G3 (Bethesda)">
        <title>Comparative analysis highlights variable genome content of wheat rusts and divergence of the mating loci.</title>
        <authorList>
            <person name="Cuomo C.A."/>
            <person name="Bakkeren G."/>
            <person name="Khalil H.B."/>
            <person name="Panwar V."/>
            <person name="Joly D."/>
            <person name="Linning R."/>
            <person name="Sakthikumar S."/>
            <person name="Song X."/>
            <person name="Adiconis X."/>
            <person name="Fan L."/>
            <person name="Goldberg J.M."/>
            <person name="Levin J.Z."/>
            <person name="Young S."/>
            <person name="Zeng Q."/>
            <person name="Anikster Y."/>
            <person name="Bruce M."/>
            <person name="Wang M."/>
            <person name="Yin C."/>
            <person name="McCallum B."/>
            <person name="Szabo L.J."/>
            <person name="Hulbert S."/>
            <person name="Chen X."/>
            <person name="Fellers J.P."/>
        </authorList>
    </citation>
    <scope>NUCLEOTIDE SEQUENCE</scope>
    <source>
        <strain evidence="4">Isolate 1-1 / race 1 (BBBD)</strain>
        <strain evidence="3">isolate 1-1 / race 1 (BBBD)</strain>
    </source>
</reference>
<feature type="compositionally biased region" description="Polar residues" evidence="1">
    <location>
        <begin position="1060"/>
        <end position="1070"/>
    </location>
</feature>
<feature type="compositionally biased region" description="Polar residues" evidence="1">
    <location>
        <begin position="1185"/>
        <end position="1202"/>
    </location>
</feature>
<evidence type="ECO:0000313" key="3">
    <source>
        <dbReference type="EnsemblFungi" id="PTTG_06759-t43_1-p1"/>
    </source>
</evidence>
<feature type="compositionally biased region" description="Low complexity" evidence="1">
    <location>
        <begin position="1264"/>
        <end position="1275"/>
    </location>
</feature>
<gene>
    <name evidence="2" type="ORF">PTTG_06759</name>
</gene>
<feature type="compositionally biased region" description="Pro residues" evidence="1">
    <location>
        <begin position="1218"/>
        <end position="1228"/>
    </location>
</feature>
<feature type="compositionally biased region" description="Basic and acidic residues" evidence="1">
    <location>
        <begin position="590"/>
        <end position="609"/>
    </location>
</feature>
<keyword evidence="4" id="KW-1185">Reference proteome</keyword>
<evidence type="ECO:0000313" key="4">
    <source>
        <dbReference type="Proteomes" id="UP000005240"/>
    </source>
</evidence>
<proteinExistence type="predicted"/>
<organism evidence="2">
    <name type="scientific">Puccinia triticina (isolate 1-1 / race 1 (BBBD))</name>
    <name type="common">Brown leaf rust fungus</name>
    <dbReference type="NCBI Taxonomy" id="630390"/>
    <lineage>
        <taxon>Eukaryota</taxon>
        <taxon>Fungi</taxon>
        <taxon>Dikarya</taxon>
        <taxon>Basidiomycota</taxon>
        <taxon>Pucciniomycotina</taxon>
        <taxon>Pucciniomycetes</taxon>
        <taxon>Pucciniales</taxon>
        <taxon>Pucciniaceae</taxon>
        <taxon>Puccinia</taxon>
    </lineage>
</organism>
<dbReference type="EMBL" id="ADAS02000055">
    <property type="protein sequence ID" value="OAV93094.1"/>
    <property type="molecule type" value="Genomic_DNA"/>
</dbReference>
<feature type="region of interest" description="Disordered" evidence="1">
    <location>
        <begin position="1"/>
        <end position="22"/>
    </location>
</feature>
<evidence type="ECO:0008006" key="5">
    <source>
        <dbReference type="Google" id="ProtNLM"/>
    </source>
</evidence>
<feature type="region of interest" description="Disordered" evidence="1">
    <location>
        <begin position="585"/>
        <end position="623"/>
    </location>
</feature>
<evidence type="ECO:0000256" key="1">
    <source>
        <dbReference type="SAM" id="MobiDB-lite"/>
    </source>
</evidence>